<feature type="transmembrane region" description="Helical" evidence="1">
    <location>
        <begin position="136"/>
        <end position="156"/>
    </location>
</feature>
<dbReference type="InterPro" id="IPR021517">
    <property type="entry name" value="DUF3180"/>
</dbReference>
<dbReference type="Proteomes" id="UP000562984">
    <property type="component" value="Unassembled WGS sequence"/>
</dbReference>
<feature type="transmembrane region" description="Helical" evidence="1">
    <location>
        <begin position="38"/>
        <end position="57"/>
    </location>
</feature>
<reference evidence="2 3" key="1">
    <citation type="submission" date="2020-05" db="EMBL/GenBank/DDBJ databases">
        <title>Nakamurella sp. DB0629 isolated from air conditioner.</title>
        <authorList>
            <person name="Kim D.H."/>
            <person name="Kim D.-U."/>
        </authorList>
    </citation>
    <scope>NUCLEOTIDE SEQUENCE [LARGE SCALE GENOMIC DNA]</scope>
    <source>
        <strain evidence="2 3">DB0629</strain>
    </source>
</reference>
<name>A0A849A923_9ACTN</name>
<organism evidence="2 3">
    <name type="scientific">Nakamurella aerolata</name>
    <dbReference type="NCBI Taxonomy" id="1656892"/>
    <lineage>
        <taxon>Bacteria</taxon>
        <taxon>Bacillati</taxon>
        <taxon>Actinomycetota</taxon>
        <taxon>Actinomycetes</taxon>
        <taxon>Nakamurellales</taxon>
        <taxon>Nakamurellaceae</taxon>
        <taxon>Nakamurella</taxon>
    </lineage>
</organism>
<dbReference type="Pfam" id="PF11377">
    <property type="entry name" value="DUF3180"/>
    <property type="match status" value="1"/>
</dbReference>
<proteinExistence type="predicted"/>
<protein>
    <submittedName>
        <fullName evidence="2">DUF3180 domain-containing protein</fullName>
    </submittedName>
</protein>
<keyword evidence="1" id="KW-0812">Transmembrane</keyword>
<evidence type="ECO:0000313" key="3">
    <source>
        <dbReference type="Proteomes" id="UP000562984"/>
    </source>
</evidence>
<evidence type="ECO:0000256" key="1">
    <source>
        <dbReference type="SAM" id="Phobius"/>
    </source>
</evidence>
<comment type="caution">
    <text evidence="2">The sequence shown here is derived from an EMBL/GenBank/DDBJ whole genome shotgun (WGS) entry which is preliminary data.</text>
</comment>
<keyword evidence="1" id="KW-1133">Transmembrane helix</keyword>
<keyword evidence="3" id="KW-1185">Reference proteome</keyword>
<dbReference type="EMBL" id="JABEND010000002">
    <property type="protein sequence ID" value="NNG34980.1"/>
    <property type="molecule type" value="Genomic_DNA"/>
</dbReference>
<feature type="transmembrane region" description="Helical" evidence="1">
    <location>
        <begin position="105"/>
        <end position="124"/>
    </location>
</feature>
<gene>
    <name evidence="2" type="ORF">HKD39_04480</name>
</gene>
<keyword evidence="1" id="KW-0472">Membrane</keyword>
<dbReference type="AlphaFoldDB" id="A0A849A923"/>
<sequence>MGLTRWRDLAVVALIAAILAFGLLLWNYNRLPALPRLAGLPAALIGIGEAIFGWGLYRRIRANSGAAPGPGGSEQPRIGVAGQSGPDEVDPLTVARAVTIAKASALAAAAFGGLWIGTLCYVWPRAGDVAAAAGDRATALIGLLGAAVMLAGALWLERSCRTPPDQGQGPSRA</sequence>
<evidence type="ECO:0000313" key="2">
    <source>
        <dbReference type="EMBL" id="NNG34980.1"/>
    </source>
</evidence>
<feature type="transmembrane region" description="Helical" evidence="1">
    <location>
        <begin position="9"/>
        <end position="26"/>
    </location>
</feature>
<accession>A0A849A923</accession>